<proteinExistence type="inferred from homology"/>
<evidence type="ECO:0000256" key="5">
    <source>
        <dbReference type="ARBA" id="ARBA00022968"/>
    </source>
</evidence>
<organism evidence="6 7">
    <name type="scientific">Homarus americanus</name>
    <name type="common">American lobster</name>
    <dbReference type="NCBI Taxonomy" id="6706"/>
    <lineage>
        <taxon>Eukaryota</taxon>
        <taxon>Metazoa</taxon>
        <taxon>Ecdysozoa</taxon>
        <taxon>Arthropoda</taxon>
        <taxon>Crustacea</taxon>
        <taxon>Multicrustacea</taxon>
        <taxon>Malacostraca</taxon>
        <taxon>Eumalacostraca</taxon>
        <taxon>Eucarida</taxon>
        <taxon>Decapoda</taxon>
        <taxon>Pleocyemata</taxon>
        <taxon>Astacidea</taxon>
        <taxon>Nephropoidea</taxon>
        <taxon>Nephropidae</taxon>
        <taxon>Homarus</taxon>
    </lineage>
</organism>
<accession>A0A8J5JFG8</accession>
<keyword evidence="5" id="KW-0735">Signal-anchor</keyword>
<dbReference type="GO" id="GO:0035252">
    <property type="term" value="F:UDP-xylosyltransferase activity"/>
    <property type="evidence" value="ECO:0007669"/>
    <property type="project" value="TreeGrafter"/>
</dbReference>
<comment type="subcellular location">
    <subcellularLocation>
        <location evidence="1">Membrane</location>
        <topology evidence="1">Single-pass type II membrane protein</topology>
    </subcellularLocation>
</comment>
<dbReference type="Gene3D" id="3.90.550.10">
    <property type="entry name" value="Spore Coat Polysaccharide Biosynthesis Protein SpsA, Chain A"/>
    <property type="match status" value="1"/>
</dbReference>
<sequence length="343" mass="38378">MEVPLVMVVCDGKGVNGSDGRPMELALSGVGSEMLRGSWERQAEQVTTLLKTLLYFSSCSHWRVIVLTDTFDTYLKVVKIMDAFPSRHRRRLLLQYRDVWLPSGYGNLKDHWRTCVWAKQFLAEALPQEDAVVYVDTDLVFLGPAEQLSWLLRSMDDQQVVALAPEPQYLVEEPKYPSAGRVGLNTGVMAVNLTRLRRLPGGGLGSAILKEGSFVPAPRHDQDAVNHYLANKPHLLQEVTARWNFLPSSCFTEAPPCPDCVSEGILLLHGADATFFRHVDRKYLVIYSLLASLQLLDDPRSLLAKAVASLASTDAWYDYPCSNYTNINHALTLGMINATKLYH</sequence>
<dbReference type="GO" id="GO:0016020">
    <property type="term" value="C:membrane"/>
    <property type="evidence" value="ECO:0007669"/>
    <property type="project" value="UniProtKB-SubCell"/>
</dbReference>
<name>A0A8J5JFG8_HOMAM</name>
<protein>
    <submittedName>
        <fullName evidence="6">Glucoside xylosyltransferase 1-like 2</fullName>
    </submittedName>
</protein>
<comment type="similarity">
    <text evidence="2">Belongs to the glycosyltransferase 8 family.</text>
</comment>
<gene>
    <name evidence="6" type="primary">Gxylt1-L2</name>
    <name evidence="6" type="ORF">Hamer_G025920</name>
</gene>
<dbReference type="EMBL" id="JAHLQT010046530">
    <property type="protein sequence ID" value="KAG7153568.1"/>
    <property type="molecule type" value="Genomic_DNA"/>
</dbReference>
<evidence type="ECO:0000256" key="4">
    <source>
        <dbReference type="ARBA" id="ARBA00022679"/>
    </source>
</evidence>
<reference evidence="6" key="1">
    <citation type="journal article" date="2021" name="Sci. Adv.">
        <title>The American lobster genome reveals insights on longevity, neural, and immune adaptations.</title>
        <authorList>
            <person name="Polinski J.M."/>
            <person name="Zimin A.V."/>
            <person name="Clark K.F."/>
            <person name="Kohn A.B."/>
            <person name="Sadowski N."/>
            <person name="Timp W."/>
            <person name="Ptitsyn A."/>
            <person name="Khanna P."/>
            <person name="Romanova D.Y."/>
            <person name="Williams P."/>
            <person name="Greenwood S.J."/>
            <person name="Moroz L.L."/>
            <person name="Walt D.R."/>
            <person name="Bodnar A.G."/>
        </authorList>
    </citation>
    <scope>NUCLEOTIDE SEQUENCE</scope>
    <source>
        <strain evidence="6">GMGI-L3</strain>
    </source>
</reference>
<evidence type="ECO:0000313" key="6">
    <source>
        <dbReference type="EMBL" id="KAG7153568.1"/>
    </source>
</evidence>
<dbReference type="Proteomes" id="UP000747542">
    <property type="component" value="Unassembled WGS sequence"/>
</dbReference>
<evidence type="ECO:0000256" key="2">
    <source>
        <dbReference type="ARBA" id="ARBA00006351"/>
    </source>
</evidence>
<evidence type="ECO:0000256" key="3">
    <source>
        <dbReference type="ARBA" id="ARBA00022676"/>
    </source>
</evidence>
<comment type="caution">
    <text evidence="6">The sequence shown here is derived from an EMBL/GenBank/DDBJ whole genome shotgun (WGS) entry which is preliminary data.</text>
</comment>
<dbReference type="AlphaFoldDB" id="A0A8J5JFG8"/>
<keyword evidence="4" id="KW-0808">Transferase</keyword>
<dbReference type="SUPFAM" id="SSF53448">
    <property type="entry name" value="Nucleotide-diphospho-sugar transferases"/>
    <property type="match status" value="1"/>
</dbReference>
<dbReference type="GO" id="GO:0016266">
    <property type="term" value="P:protein O-linked glycosylation via N-acetyl-galactosamine"/>
    <property type="evidence" value="ECO:0007669"/>
    <property type="project" value="TreeGrafter"/>
</dbReference>
<dbReference type="PANTHER" id="PTHR46012:SF2">
    <property type="entry name" value="IP22168P"/>
    <property type="match status" value="1"/>
</dbReference>
<dbReference type="InterPro" id="IPR051993">
    <property type="entry name" value="Glycosyltransferase_8"/>
</dbReference>
<evidence type="ECO:0000256" key="1">
    <source>
        <dbReference type="ARBA" id="ARBA00004606"/>
    </source>
</evidence>
<dbReference type="PANTHER" id="PTHR46012">
    <property type="entry name" value="IP22168P"/>
    <property type="match status" value="1"/>
</dbReference>
<dbReference type="InterPro" id="IPR029044">
    <property type="entry name" value="Nucleotide-diphossugar_trans"/>
</dbReference>
<keyword evidence="5" id="KW-0812">Transmembrane</keyword>
<keyword evidence="3" id="KW-0328">Glycosyltransferase</keyword>
<keyword evidence="7" id="KW-1185">Reference proteome</keyword>
<evidence type="ECO:0000313" key="7">
    <source>
        <dbReference type="Proteomes" id="UP000747542"/>
    </source>
</evidence>